<dbReference type="RefSeq" id="XP_033533132.1">
    <property type="nucleotide sequence ID" value="XM_033681341.1"/>
</dbReference>
<organism evidence="4">
    <name type="scientific">Eremomyces bilateralis CBS 781.70</name>
    <dbReference type="NCBI Taxonomy" id="1392243"/>
    <lineage>
        <taxon>Eukaryota</taxon>
        <taxon>Fungi</taxon>
        <taxon>Dikarya</taxon>
        <taxon>Ascomycota</taxon>
        <taxon>Pezizomycotina</taxon>
        <taxon>Dothideomycetes</taxon>
        <taxon>Dothideomycetes incertae sedis</taxon>
        <taxon>Eremomycetales</taxon>
        <taxon>Eremomycetaceae</taxon>
        <taxon>Eremomyces</taxon>
    </lineage>
</organism>
<dbReference type="OrthoDB" id="185373at2759"/>
<evidence type="ECO:0008006" key="7">
    <source>
        <dbReference type="Google" id="ProtNLM"/>
    </source>
</evidence>
<dbReference type="Proteomes" id="UP000504638">
    <property type="component" value="Unplaced"/>
</dbReference>
<dbReference type="Pfam" id="PF13041">
    <property type="entry name" value="PPR_2"/>
    <property type="match status" value="1"/>
</dbReference>
<dbReference type="PROSITE" id="PS51375">
    <property type="entry name" value="PPR"/>
    <property type="match status" value="3"/>
</dbReference>
<keyword evidence="1" id="KW-0677">Repeat</keyword>
<dbReference type="EMBL" id="ML975161">
    <property type="protein sequence ID" value="KAF1811501.1"/>
    <property type="molecule type" value="Genomic_DNA"/>
</dbReference>
<evidence type="ECO:0000313" key="4">
    <source>
        <dbReference type="EMBL" id="KAF1811501.1"/>
    </source>
</evidence>
<feature type="region of interest" description="Disordered" evidence="3">
    <location>
        <begin position="12"/>
        <end position="38"/>
    </location>
</feature>
<dbReference type="NCBIfam" id="TIGR00756">
    <property type="entry name" value="PPR"/>
    <property type="match status" value="3"/>
</dbReference>
<dbReference type="AlphaFoldDB" id="A0A6G1G0P6"/>
<sequence>MKGVPLMDWVQTNYSGHPAEGRGQAVTEHKDRTPRAGTGPVTTLENLVARGSDAGEAWRLFTQEFWPGCPALVSPALSDVPKIKRGTSNVFMLLYNVMLRGWKKDPMADLPSPSSCIAHFQRVGVMLPQFYAQAIWTLLLELLSNDPKYINPSNSALREILTIWALFFDAHAHPLSRDQPRKSTSSINWSCLPAPTAVQTMLKTKDRRIGGDDFQFRKFSDRLLHTVSGFPGTAIDELQIALLVTFHLLVINHTTDSIHTVDAVDADIEPFLNFASHLLHHADTFNTQELVVHRLSQHLRHSEPSVTHQQLLANLKKTRSYASIVFGGGSEWTSLLKSSKKKAESWRSLADFFVGALYGAQEHKSLRAAQNTWKLIEDAYTTRIGDSVKVTIPSSVYDTALTTFMALRRQDLAIQIWQYLRKNGIIPTVASWTAMIVGCRIAKRGDAIEEVWDRMHRAAIEPDARAYTEAIFGFLWCGHDDHGFRLLHEMSDKWTRAVQRIHGKPLSKVDVKSIGDLPGAPKPTTGTLNTVITALSKGKQRRHHDIAKVFAWAQALGIPLTIDTFNVMLQMHLEQSDMENAMKVLRNMQDNDIQPNVVTFSMLSNIIFGRSGTIDLPPEEQLAFILRFLWEVESRGIAPNSHMYGTIIDGIIHRNADTAVAQGVLTHMRAKGMKPSVHICTMLMTYHFQQHPPDLEAIDALWRTMLSDNVVVDGFFYDRMIEGYSRADHVGKMMTFLTRMSKDGLQPSWKALTAIVEALLRVGDTQRAQEIVADVGERGNRGSGVPDRGHGMQDFWSLVAHEGLGRGSDTGGIEGEVDGQGRRQFVSS</sequence>
<reference evidence="4 6" key="1">
    <citation type="submission" date="2020-01" db="EMBL/GenBank/DDBJ databases">
        <authorList>
            <consortium name="DOE Joint Genome Institute"/>
            <person name="Haridas S."/>
            <person name="Albert R."/>
            <person name="Binder M."/>
            <person name="Bloem J."/>
            <person name="Labutti K."/>
            <person name="Salamov A."/>
            <person name="Andreopoulos B."/>
            <person name="Baker S.E."/>
            <person name="Barry K."/>
            <person name="Bills G."/>
            <person name="Bluhm B.H."/>
            <person name="Cannon C."/>
            <person name="Castanera R."/>
            <person name="Culley D.E."/>
            <person name="Daum C."/>
            <person name="Ezra D."/>
            <person name="Gonzalez J.B."/>
            <person name="Henrissat B."/>
            <person name="Kuo A."/>
            <person name="Liang C."/>
            <person name="Lipzen A."/>
            <person name="Lutzoni F."/>
            <person name="Magnuson J."/>
            <person name="Mondo S."/>
            <person name="Nolan M."/>
            <person name="Ohm R."/>
            <person name="Pangilinan J."/>
            <person name="Park H.-J."/>
            <person name="Ramirez L."/>
            <person name="Alfaro M."/>
            <person name="Sun H."/>
            <person name="Tritt A."/>
            <person name="Yoshinaga Y."/>
            <person name="Zwiers L.-H."/>
            <person name="Turgeon B.G."/>
            <person name="Goodwin S.B."/>
            <person name="Spatafora J.W."/>
            <person name="Crous P.W."/>
            <person name="Grigoriev I.V."/>
        </authorList>
    </citation>
    <scope>NUCLEOTIDE SEQUENCE</scope>
    <source>
        <strain evidence="4 6">CBS 781.70</strain>
    </source>
</reference>
<dbReference type="Pfam" id="PF01535">
    <property type="entry name" value="PPR"/>
    <property type="match status" value="1"/>
</dbReference>
<evidence type="ECO:0000256" key="1">
    <source>
        <dbReference type="ARBA" id="ARBA00022737"/>
    </source>
</evidence>
<dbReference type="GeneID" id="54421911"/>
<dbReference type="PANTHER" id="PTHR47942">
    <property type="entry name" value="TETRATRICOPEPTIDE REPEAT (TPR)-LIKE SUPERFAMILY PROTEIN-RELATED"/>
    <property type="match status" value="1"/>
</dbReference>
<evidence type="ECO:0000256" key="2">
    <source>
        <dbReference type="PROSITE-ProRule" id="PRU00708"/>
    </source>
</evidence>
<evidence type="ECO:0000313" key="6">
    <source>
        <dbReference type="RefSeq" id="XP_033533132.1"/>
    </source>
</evidence>
<feature type="repeat" description="PPR" evidence="2">
    <location>
        <begin position="713"/>
        <end position="747"/>
    </location>
</feature>
<accession>A0A6G1G0P6</accession>
<reference evidence="6" key="3">
    <citation type="submission" date="2025-04" db="UniProtKB">
        <authorList>
            <consortium name="RefSeq"/>
        </authorList>
    </citation>
    <scope>IDENTIFICATION</scope>
    <source>
        <strain evidence="6">CBS 781.70</strain>
    </source>
</reference>
<proteinExistence type="predicted"/>
<feature type="repeat" description="PPR" evidence="2">
    <location>
        <begin position="561"/>
        <end position="595"/>
    </location>
</feature>
<dbReference type="Pfam" id="PF13812">
    <property type="entry name" value="PPR_3"/>
    <property type="match status" value="2"/>
</dbReference>
<feature type="repeat" description="PPR" evidence="2">
    <location>
        <begin position="428"/>
        <end position="462"/>
    </location>
</feature>
<dbReference type="InterPro" id="IPR002885">
    <property type="entry name" value="PPR_rpt"/>
</dbReference>
<reference evidence="6" key="2">
    <citation type="submission" date="2020-04" db="EMBL/GenBank/DDBJ databases">
        <authorList>
            <consortium name="NCBI Genome Project"/>
        </authorList>
    </citation>
    <scope>NUCLEOTIDE SEQUENCE</scope>
    <source>
        <strain evidence="6">CBS 781.70</strain>
    </source>
</reference>
<dbReference type="Gene3D" id="1.25.40.10">
    <property type="entry name" value="Tetratricopeptide repeat domain"/>
    <property type="match status" value="3"/>
</dbReference>
<keyword evidence="5" id="KW-1185">Reference proteome</keyword>
<protein>
    <recommendedName>
        <fullName evidence="7">Pentatricopeptide repeat-containing protein</fullName>
    </recommendedName>
</protein>
<dbReference type="InterPro" id="IPR051222">
    <property type="entry name" value="PPR/CCM1_RNA-binding"/>
</dbReference>
<feature type="region of interest" description="Disordered" evidence="3">
    <location>
        <begin position="807"/>
        <end position="828"/>
    </location>
</feature>
<dbReference type="InterPro" id="IPR011990">
    <property type="entry name" value="TPR-like_helical_dom_sf"/>
</dbReference>
<evidence type="ECO:0000256" key="3">
    <source>
        <dbReference type="SAM" id="MobiDB-lite"/>
    </source>
</evidence>
<gene>
    <name evidence="4 6" type="ORF">P152DRAFT_474661</name>
</gene>
<name>A0A6G1G0P6_9PEZI</name>
<evidence type="ECO:0000313" key="5">
    <source>
        <dbReference type="Proteomes" id="UP000504638"/>
    </source>
</evidence>
<dbReference type="PANTHER" id="PTHR47942:SF63">
    <property type="entry name" value="PENTATRICOPEPTIDE REPEAT-CONTAINING PROTEIN"/>
    <property type="match status" value="1"/>
</dbReference>